<gene>
    <name evidence="1" type="ORF">SAMN05428998_104245</name>
</gene>
<reference evidence="1 2" key="1">
    <citation type="submission" date="2017-04" db="EMBL/GenBank/DDBJ databases">
        <authorList>
            <person name="Afonso C.L."/>
            <person name="Miller P.J."/>
            <person name="Scott M.A."/>
            <person name="Spackman E."/>
            <person name="Goraichik I."/>
            <person name="Dimitrov K.M."/>
            <person name="Suarez D.L."/>
            <person name="Swayne D.E."/>
        </authorList>
    </citation>
    <scope>NUCLEOTIDE SEQUENCE [LARGE SCALE GENOMIC DNA]</scope>
    <source>
        <strain evidence="1 2">USBA 355</strain>
    </source>
</reference>
<dbReference type="SUPFAM" id="SSF51197">
    <property type="entry name" value="Clavaminate synthase-like"/>
    <property type="match status" value="1"/>
</dbReference>
<dbReference type="InterPro" id="IPR008775">
    <property type="entry name" value="Phytyl_CoA_dOase-like"/>
</dbReference>
<dbReference type="EMBL" id="FWZX01000004">
    <property type="protein sequence ID" value="SMF09513.1"/>
    <property type="molecule type" value="Genomic_DNA"/>
</dbReference>
<protein>
    <submittedName>
        <fullName evidence="1">Ectoine hydroxylase-related dioxygenase, phytanoyl-CoA dioxygenase (PhyH) family</fullName>
    </submittedName>
</protein>
<proteinExistence type="predicted"/>
<keyword evidence="2" id="KW-1185">Reference proteome</keyword>
<dbReference type="RefSeq" id="WP_089229574.1">
    <property type="nucleotide sequence ID" value="NZ_FWZX01000004.1"/>
</dbReference>
<sequence>MSAVEALPTPTVLSPEQVAAYHRDGYLLVERLIDAALLDRLHAKVEEFLERSRGAARSDDVFDLAPGHSAQSPRLRRLKTPDEQDPLFWEVASGVLADVAADLIGAAEGGGLTFHHSKLNFKWSESNPQANAVRWHQDIQFYPHTNYSPLTIGLYLNDVGPTDGPLTVLPGSHDGPLYDQYDAAGNWTGCLSDADAATLDESRAVTLCGPAGSITVHNCRTVHSSPPATTAHGRPLLLNAYAAADAFPYTVNPSVSRHDRQLLRGRPARWARHDPRPCLLPPDWSGGYSSIFAAQSGEEKKGGGASMM</sequence>
<dbReference type="GO" id="GO:0016706">
    <property type="term" value="F:2-oxoglutarate-dependent dioxygenase activity"/>
    <property type="evidence" value="ECO:0007669"/>
    <property type="project" value="UniProtKB-ARBA"/>
</dbReference>
<dbReference type="PANTHER" id="PTHR20883:SF46">
    <property type="entry name" value="PHYTANOYL-COA HYDROXYLASE"/>
    <property type="match status" value="1"/>
</dbReference>
<keyword evidence="1" id="KW-0223">Dioxygenase</keyword>
<dbReference type="AlphaFoldDB" id="A0A1Y6BHJ8"/>
<dbReference type="PANTHER" id="PTHR20883">
    <property type="entry name" value="PHYTANOYL-COA DIOXYGENASE DOMAIN CONTAINING 1"/>
    <property type="match status" value="1"/>
</dbReference>
<evidence type="ECO:0000313" key="1">
    <source>
        <dbReference type="EMBL" id="SMF09513.1"/>
    </source>
</evidence>
<dbReference type="Pfam" id="PF05721">
    <property type="entry name" value="PhyH"/>
    <property type="match status" value="1"/>
</dbReference>
<evidence type="ECO:0000313" key="2">
    <source>
        <dbReference type="Proteomes" id="UP000192917"/>
    </source>
</evidence>
<accession>A0A1Y6BHJ8</accession>
<name>A0A1Y6BHJ8_9PROT</name>
<keyword evidence="1" id="KW-0560">Oxidoreductase</keyword>
<dbReference type="Proteomes" id="UP000192917">
    <property type="component" value="Unassembled WGS sequence"/>
</dbReference>
<dbReference type="Gene3D" id="2.60.120.620">
    <property type="entry name" value="q2cbj1_9rhob like domain"/>
    <property type="match status" value="1"/>
</dbReference>
<dbReference type="STRING" id="560819.SAMN05428998_104245"/>
<dbReference type="GO" id="GO:0005506">
    <property type="term" value="F:iron ion binding"/>
    <property type="evidence" value="ECO:0007669"/>
    <property type="project" value="UniProtKB-ARBA"/>
</dbReference>
<organism evidence="1 2">
    <name type="scientific">Tistlia consotensis USBA 355</name>
    <dbReference type="NCBI Taxonomy" id="560819"/>
    <lineage>
        <taxon>Bacteria</taxon>
        <taxon>Pseudomonadati</taxon>
        <taxon>Pseudomonadota</taxon>
        <taxon>Alphaproteobacteria</taxon>
        <taxon>Rhodospirillales</taxon>
        <taxon>Rhodovibrionaceae</taxon>
        <taxon>Tistlia</taxon>
    </lineage>
</organism>